<evidence type="ECO:0000313" key="5">
    <source>
        <dbReference type="EMBL" id="RAL40040.1"/>
    </source>
</evidence>
<dbReference type="Pfam" id="PF02181">
    <property type="entry name" value="FH2"/>
    <property type="match status" value="1"/>
</dbReference>
<dbReference type="PANTHER" id="PTHR23213:SF354">
    <property type="entry name" value="FORMIN-LIKE PROTEIN 4"/>
    <property type="match status" value="1"/>
</dbReference>
<dbReference type="SUPFAM" id="SSF101447">
    <property type="entry name" value="Formin homology 2 domain (FH2 domain)"/>
    <property type="match status" value="1"/>
</dbReference>
<dbReference type="InterPro" id="IPR027643">
    <property type="entry name" value="Formin-like_plant"/>
</dbReference>
<dbReference type="PROSITE" id="PS51444">
    <property type="entry name" value="FH2"/>
    <property type="match status" value="1"/>
</dbReference>
<evidence type="ECO:0000256" key="3">
    <source>
        <dbReference type="SAM" id="MobiDB-lite"/>
    </source>
</evidence>
<feature type="region of interest" description="Disordered" evidence="3">
    <location>
        <begin position="141"/>
        <end position="209"/>
    </location>
</feature>
<dbReference type="InterPro" id="IPR042201">
    <property type="entry name" value="FH2_Formin_sf"/>
</dbReference>
<dbReference type="PANTHER" id="PTHR23213">
    <property type="entry name" value="FORMIN-RELATED"/>
    <property type="match status" value="1"/>
</dbReference>
<comment type="caution">
    <text evidence="5">The sequence shown here is derived from an EMBL/GenBank/DDBJ whole genome shotgun (WGS) entry which is preliminary data.</text>
</comment>
<comment type="similarity">
    <text evidence="1">Belongs to the formin-like family. Class-I subfamily.</text>
</comment>
<dbReference type="Gene3D" id="1.20.58.2220">
    <property type="entry name" value="Formin, FH2 domain"/>
    <property type="match status" value="1"/>
</dbReference>
<evidence type="ECO:0000256" key="1">
    <source>
        <dbReference type="ARBA" id="ARBA00025793"/>
    </source>
</evidence>
<dbReference type="EMBL" id="NQVE01000195">
    <property type="protein sequence ID" value="RAL40040.1"/>
    <property type="molecule type" value="Genomic_DNA"/>
</dbReference>
<dbReference type="Proteomes" id="UP000249390">
    <property type="component" value="Unassembled WGS sequence"/>
</dbReference>
<evidence type="ECO:0000256" key="2">
    <source>
        <dbReference type="RuleBase" id="RU361260"/>
    </source>
</evidence>
<keyword evidence="6" id="KW-1185">Reference proteome</keyword>
<organism evidence="5 6">
    <name type="scientific">Cuscuta australis</name>
    <dbReference type="NCBI Taxonomy" id="267555"/>
    <lineage>
        <taxon>Eukaryota</taxon>
        <taxon>Viridiplantae</taxon>
        <taxon>Streptophyta</taxon>
        <taxon>Embryophyta</taxon>
        <taxon>Tracheophyta</taxon>
        <taxon>Spermatophyta</taxon>
        <taxon>Magnoliopsida</taxon>
        <taxon>eudicotyledons</taxon>
        <taxon>Gunneridae</taxon>
        <taxon>Pentapetalae</taxon>
        <taxon>asterids</taxon>
        <taxon>lamiids</taxon>
        <taxon>Solanales</taxon>
        <taxon>Convolvulaceae</taxon>
        <taxon>Cuscuteae</taxon>
        <taxon>Cuscuta</taxon>
        <taxon>Cuscuta subgen. Grammica</taxon>
        <taxon>Cuscuta sect. Cleistogrammica</taxon>
    </lineage>
</organism>
<evidence type="ECO:0000259" key="4">
    <source>
        <dbReference type="PROSITE" id="PS51444"/>
    </source>
</evidence>
<evidence type="ECO:0000313" key="6">
    <source>
        <dbReference type="Proteomes" id="UP000249390"/>
    </source>
</evidence>
<reference evidence="5 6" key="1">
    <citation type="submission" date="2018-06" db="EMBL/GenBank/DDBJ databases">
        <title>The Genome of Cuscuta australis (Dodder) Provides Insight into the Evolution of Plant Parasitism.</title>
        <authorList>
            <person name="Liu H."/>
        </authorList>
    </citation>
    <scope>NUCLEOTIDE SEQUENCE [LARGE SCALE GENOMIC DNA]</scope>
    <source>
        <strain evidence="6">cv. Yunnan</strain>
        <tissue evidence="5">Vines</tissue>
    </source>
</reference>
<name>A0A328D4J7_9ASTE</name>
<dbReference type="InterPro" id="IPR015425">
    <property type="entry name" value="FH2_Formin"/>
</dbReference>
<sequence length="652" mass="71999">MGPHRPWTKKLALVKELTWIGSFTSFANYDQAKNEGENLDRLDRELAMVPVRSNVVIPGLAKTRRWCFPIPDLVSVQLRAHLLILNTDPPPSRPKALQDELSGFGGKMEEGVIVDEEGLDVIYWRILENGNATRESLEARAFSNGSDDRQGQASSPAWPNAQNQPLTWPPLPPELVKKKSLPPPQPPNPGGLVESLTSQNPGNGKHVSLEPLRCGKAVANANHSMTRNKTDDESFSFNFDGDLMEALFGYVATNRKSPKGERKTGPIPQIFILETQKSQDIAIVLKSLRITRREIIDALNEGEGLNAETLEKLCRVTPTREEESEILGFAGDPTRLANAESFLFHILKSIPSAFSRFNAMLFRSNYTPEIGRLNESLLTLEQACDELRGQRLLMKLADAVLKAGNRMNEGISRGDAQAFGLTALTKLSDVKSIDGKTTLLHFVVHEVVRAEGKRCVSNRDLNLSKNDSQTSSTACLQYEKEKDYIMLGLPVVGGLSSEFTNAKKAAMIDCDALSTTCSILSSQASEIRKFVAQCSAAAGGRFATKMNVFLDIAEREIKAAKVEHTRVMELVKRTADYYQAGASNSRSWQPLQLFVITMDFLGMVDRVCVEIASNLQNKKPEGPTAGSSSLTEEPQRRAVRFPKIPANFLSQQ</sequence>
<feature type="domain" description="FH2" evidence="4">
    <location>
        <begin position="199"/>
        <end position="630"/>
    </location>
</feature>
<dbReference type="GO" id="GO:0051015">
    <property type="term" value="F:actin filament binding"/>
    <property type="evidence" value="ECO:0007669"/>
    <property type="project" value="InterPro"/>
</dbReference>
<protein>
    <recommendedName>
        <fullName evidence="2">Formin-like protein</fullName>
    </recommendedName>
</protein>
<proteinExistence type="inferred from homology"/>
<dbReference type="AlphaFoldDB" id="A0A328D4J7"/>
<dbReference type="SMART" id="SM00498">
    <property type="entry name" value="FH2"/>
    <property type="match status" value="1"/>
</dbReference>
<accession>A0A328D4J7</accession>
<feature type="region of interest" description="Disordered" evidence="3">
    <location>
        <begin position="618"/>
        <end position="638"/>
    </location>
</feature>
<feature type="compositionally biased region" description="Polar residues" evidence="3">
    <location>
        <begin position="151"/>
        <end position="166"/>
    </location>
</feature>
<gene>
    <name evidence="5" type="ORF">DM860_008180</name>
</gene>
<dbReference type="GO" id="GO:0045010">
    <property type="term" value="P:actin nucleation"/>
    <property type="evidence" value="ECO:0007669"/>
    <property type="project" value="InterPro"/>
</dbReference>